<feature type="transmembrane region" description="Helical" evidence="10">
    <location>
        <begin position="156"/>
        <end position="185"/>
    </location>
</feature>
<dbReference type="RefSeq" id="WP_144390460.1">
    <property type="nucleotide sequence ID" value="NZ_CM002803.1"/>
</dbReference>
<gene>
    <name evidence="11" type="ORF">A19Y_2561</name>
</gene>
<dbReference type="eggNOG" id="COG5542">
    <property type="taxonomic scope" value="Bacteria"/>
</dbReference>
<feature type="transmembrane region" description="Helical" evidence="10">
    <location>
        <begin position="301"/>
        <end position="319"/>
    </location>
</feature>
<evidence type="ECO:0000256" key="9">
    <source>
        <dbReference type="ARBA" id="ARBA00023136"/>
    </source>
</evidence>
<dbReference type="Pfam" id="PF04188">
    <property type="entry name" value="Mannosyl_trans2"/>
    <property type="match status" value="1"/>
</dbReference>
<sequence>MNLINSLTQILAKLRYYLIQISQFCQSQGVIFAITMGVLSRSLILLVFFIIAQLQQVSSETETVKIAWGWQIFSAWDSPLYQGIATSGYEVINQTEPGGNVAFFPLFPLLIRGLMNLGLSFEVSGTLINNFAFFAALILLYKWVEITNNSQAARWATAVLAWCPLSIFGSVIYTEGLFLFLSTAALRAFDLKKYPQVILWGSLATATRITGLALIPAFLITSWQKRKPAIAYLSGLLSGGGLLFYSLYCWIKFNNPIAFITVQHTQWQRQTGFDSQGWLKMIMQILIGSQNWKQGTIVDPWHPLLVIIIAIIGYCIWRYRHQLGKAKFDYILFLLIIILWLIAGDPFLNTTIILGGVYLLWYLRHELSLVSVNYGFFALGLLLASGGTISLSRLTYGIISISLALGVMLSHHRRWGYLTLGFFALLLISFSIRFAQHLWVS</sequence>
<dbReference type="PATRIC" id="fig|388467.6.peg.2505"/>
<feature type="transmembrane region" description="Helical" evidence="10">
    <location>
        <begin position="415"/>
        <end position="435"/>
    </location>
</feature>
<dbReference type="GO" id="GO:0006506">
    <property type="term" value="P:GPI anchor biosynthetic process"/>
    <property type="evidence" value="ECO:0007669"/>
    <property type="project" value="UniProtKB-UniPathway"/>
</dbReference>
<feature type="transmembrane region" description="Helical" evidence="10">
    <location>
        <begin position="30"/>
        <end position="52"/>
    </location>
</feature>
<accession>A0A073CH59</accession>
<evidence type="ECO:0000256" key="5">
    <source>
        <dbReference type="ARBA" id="ARBA00022679"/>
    </source>
</evidence>
<dbReference type="GO" id="GO:0031501">
    <property type="term" value="C:mannosyltransferase complex"/>
    <property type="evidence" value="ECO:0007669"/>
    <property type="project" value="TreeGrafter"/>
</dbReference>
<protein>
    <recommendedName>
        <fullName evidence="13">Integral membrane protein</fullName>
    </recommendedName>
</protein>
<evidence type="ECO:0000313" key="11">
    <source>
        <dbReference type="EMBL" id="KEI67456.1"/>
    </source>
</evidence>
<dbReference type="PANTHER" id="PTHR12468:SF2">
    <property type="entry name" value="GPI MANNOSYLTRANSFERASE 2"/>
    <property type="match status" value="1"/>
</dbReference>
<evidence type="ECO:0000256" key="1">
    <source>
        <dbReference type="ARBA" id="ARBA00004477"/>
    </source>
</evidence>
<evidence type="ECO:0000256" key="3">
    <source>
        <dbReference type="ARBA" id="ARBA00022502"/>
    </source>
</evidence>
<dbReference type="PANTHER" id="PTHR12468">
    <property type="entry name" value="GPI MANNOSYLTRANSFERASE 2"/>
    <property type="match status" value="1"/>
</dbReference>
<dbReference type="UniPathway" id="UPA00196"/>
<evidence type="ECO:0000256" key="4">
    <source>
        <dbReference type="ARBA" id="ARBA00022676"/>
    </source>
</evidence>
<keyword evidence="3" id="KW-0337">GPI-anchor biosynthesis</keyword>
<keyword evidence="9 10" id="KW-0472">Membrane</keyword>
<proteinExistence type="predicted"/>
<feature type="transmembrane region" description="Helical" evidence="10">
    <location>
        <begin position="197"/>
        <end position="220"/>
    </location>
</feature>
<dbReference type="STRING" id="388467.A19Y_2561"/>
<comment type="subcellular location">
    <subcellularLocation>
        <location evidence="1">Endoplasmic reticulum membrane</location>
        <topology evidence="1">Multi-pass membrane protein</topology>
    </subcellularLocation>
</comment>
<dbReference type="GO" id="GO:0016020">
    <property type="term" value="C:membrane"/>
    <property type="evidence" value="ECO:0007669"/>
    <property type="project" value="GOC"/>
</dbReference>
<name>A0A073CH59_PLAA1</name>
<feature type="transmembrane region" description="Helical" evidence="10">
    <location>
        <begin position="331"/>
        <end position="361"/>
    </location>
</feature>
<dbReference type="AlphaFoldDB" id="A0A073CH59"/>
<keyword evidence="7" id="KW-0256">Endoplasmic reticulum</keyword>
<organism evidence="11 12">
    <name type="scientific">Planktothrix agardhii (strain NIVA-CYA 126/8)</name>
    <dbReference type="NCBI Taxonomy" id="388467"/>
    <lineage>
        <taxon>Bacteria</taxon>
        <taxon>Bacillati</taxon>
        <taxon>Cyanobacteriota</taxon>
        <taxon>Cyanophyceae</taxon>
        <taxon>Oscillatoriophycideae</taxon>
        <taxon>Oscillatoriales</taxon>
        <taxon>Microcoleaceae</taxon>
        <taxon>Planktothrix</taxon>
    </lineage>
</organism>
<dbReference type="GO" id="GO:0000009">
    <property type="term" value="F:alpha-1,6-mannosyltransferase activity"/>
    <property type="evidence" value="ECO:0007669"/>
    <property type="project" value="InterPro"/>
</dbReference>
<evidence type="ECO:0000256" key="10">
    <source>
        <dbReference type="SAM" id="Phobius"/>
    </source>
</evidence>
<evidence type="ECO:0000256" key="6">
    <source>
        <dbReference type="ARBA" id="ARBA00022692"/>
    </source>
</evidence>
<dbReference type="EMBL" id="CM002803">
    <property type="protein sequence ID" value="KEI67456.1"/>
    <property type="molecule type" value="Genomic_DNA"/>
</dbReference>
<feature type="transmembrane region" description="Helical" evidence="10">
    <location>
        <begin position="229"/>
        <end position="248"/>
    </location>
</feature>
<evidence type="ECO:0000256" key="2">
    <source>
        <dbReference type="ARBA" id="ARBA00004687"/>
    </source>
</evidence>
<evidence type="ECO:0000256" key="7">
    <source>
        <dbReference type="ARBA" id="ARBA00022824"/>
    </source>
</evidence>
<comment type="pathway">
    <text evidence="2">Glycolipid biosynthesis; glycosylphosphatidylinositol-anchor biosynthesis.</text>
</comment>
<reference evidence="11 12" key="1">
    <citation type="journal article" date="2014" name="Appl. Environ. Microbiol.">
        <title>Elucidation of insertion elements encoded on plasmids and in vitro construction of shuttle vectors from the toxic cyanobacterium Planktothrix.</title>
        <authorList>
            <person name="Christiansen G."/>
            <person name="Goesmann A."/>
            <person name="Kurmayer R."/>
        </authorList>
    </citation>
    <scope>NUCLEOTIDE SEQUENCE [LARGE SCALE GENOMIC DNA]</scope>
    <source>
        <strain evidence="11 12">NIVA-CYA 126/8</strain>
    </source>
</reference>
<keyword evidence="5" id="KW-0808">Transferase</keyword>
<dbReference type="Proteomes" id="UP000027395">
    <property type="component" value="Chromosome"/>
</dbReference>
<dbReference type="GO" id="GO:0004376">
    <property type="term" value="F:GPI mannosyltransferase activity"/>
    <property type="evidence" value="ECO:0007669"/>
    <property type="project" value="InterPro"/>
</dbReference>
<dbReference type="HOGENOM" id="CLU_715348_0_0_3"/>
<feature type="transmembrane region" description="Helical" evidence="10">
    <location>
        <begin position="367"/>
        <end position="384"/>
    </location>
</feature>
<keyword evidence="8 10" id="KW-1133">Transmembrane helix</keyword>
<evidence type="ECO:0000313" key="12">
    <source>
        <dbReference type="Proteomes" id="UP000027395"/>
    </source>
</evidence>
<evidence type="ECO:0000256" key="8">
    <source>
        <dbReference type="ARBA" id="ARBA00022989"/>
    </source>
</evidence>
<feature type="transmembrane region" description="Helical" evidence="10">
    <location>
        <begin position="123"/>
        <end position="144"/>
    </location>
</feature>
<keyword evidence="12" id="KW-1185">Reference proteome</keyword>
<keyword evidence="4" id="KW-0328">Glycosyltransferase</keyword>
<keyword evidence="6 10" id="KW-0812">Transmembrane</keyword>
<evidence type="ECO:0008006" key="13">
    <source>
        <dbReference type="Google" id="ProtNLM"/>
    </source>
</evidence>
<dbReference type="InterPro" id="IPR007315">
    <property type="entry name" value="PIG-V/Gpi18"/>
</dbReference>